<evidence type="ECO:0000256" key="1">
    <source>
        <dbReference type="SAM" id="Phobius"/>
    </source>
</evidence>
<comment type="caution">
    <text evidence="2">The sequence shown here is derived from an EMBL/GenBank/DDBJ whole genome shotgun (WGS) entry which is preliminary data.</text>
</comment>
<gene>
    <name evidence="2" type="ORF">H4W81_005245</name>
</gene>
<keyword evidence="1" id="KW-1133">Transmembrane helix</keyword>
<proteinExistence type="predicted"/>
<dbReference type="EMBL" id="JADBEF010000001">
    <property type="protein sequence ID" value="MBE1562466.1"/>
    <property type="molecule type" value="Genomic_DNA"/>
</dbReference>
<accession>A0ABR9KKZ4</accession>
<keyword evidence="1" id="KW-0812">Transmembrane</keyword>
<sequence>MSAGGALGGLLIEGYGPGALPVGAAVAELVALALFWWASRQSQAAGSAASERTRSGSAPLAT</sequence>
<evidence type="ECO:0000313" key="3">
    <source>
        <dbReference type="Proteomes" id="UP000661607"/>
    </source>
</evidence>
<organism evidence="2 3">
    <name type="scientific">Nonomuraea africana</name>
    <dbReference type="NCBI Taxonomy" id="46171"/>
    <lineage>
        <taxon>Bacteria</taxon>
        <taxon>Bacillati</taxon>
        <taxon>Actinomycetota</taxon>
        <taxon>Actinomycetes</taxon>
        <taxon>Streptosporangiales</taxon>
        <taxon>Streptosporangiaceae</taxon>
        <taxon>Nonomuraea</taxon>
    </lineage>
</organism>
<dbReference type="RefSeq" id="WP_192777193.1">
    <property type="nucleotide sequence ID" value="NZ_BAAASY010000002.1"/>
</dbReference>
<reference evidence="2 3" key="1">
    <citation type="submission" date="2020-10" db="EMBL/GenBank/DDBJ databases">
        <title>Sequencing the genomes of 1000 actinobacteria strains.</title>
        <authorList>
            <person name="Klenk H.-P."/>
        </authorList>
    </citation>
    <scope>NUCLEOTIDE SEQUENCE [LARGE SCALE GENOMIC DNA]</scope>
    <source>
        <strain evidence="2 3">DSM 43748</strain>
    </source>
</reference>
<feature type="transmembrane region" description="Helical" evidence="1">
    <location>
        <begin position="20"/>
        <end position="38"/>
    </location>
</feature>
<keyword evidence="1" id="KW-0472">Membrane</keyword>
<protein>
    <submittedName>
        <fullName evidence="2">MFS family arabinose efflux permease</fullName>
    </submittedName>
</protein>
<keyword evidence="3" id="KW-1185">Reference proteome</keyword>
<name>A0ABR9KKZ4_9ACTN</name>
<evidence type="ECO:0000313" key="2">
    <source>
        <dbReference type="EMBL" id="MBE1562466.1"/>
    </source>
</evidence>
<dbReference type="Proteomes" id="UP000661607">
    <property type="component" value="Unassembled WGS sequence"/>
</dbReference>